<dbReference type="EMBL" id="MFIX01000091">
    <property type="protein sequence ID" value="OGG05121.1"/>
    <property type="molecule type" value="Genomic_DNA"/>
</dbReference>
<comment type="caution">
    <text evidence="8">The sequence shown here is derived from an EMBL/GenBank/DDBJ whole genome shotgun (WGS) entry which is preliminary data.</text>
</comment>
<keyword evidence="5" id="KW-0813">Transport</keyword>
<gene>
    <name evidence="5" type="primary">nuoN</name>
    <name evidence="8" type="ORF">A3F83_10355</name>
</gene>
<keyword evidence="5" id="KW-0520">NAD</keyword>
<dbReference type="EC" id="7.1.1.-" evidence="5"/>
<feature type="transmembrane region" description="Helical" evidence="5">
    <location>
        <begin position="164"/>
        <end position="190"/>
    </location>
</feature>
<evidence type="ECO:0000313" key="8">
    <source>
        <dbReference type="EMBL" id="OGG05121.1"/>
    </source>
</evidence>
<dbReference type="InterPro" id="IPR010096">
    <property type="entry name" value="NADH-Q_OxRdtase_suN/2"/>
</dbReference>
<feature type="transmembrane region" description="Helical" evidence="5">
    <location>
        <begin position="247"/>
        <end position="271"/>
    </location>
</feature>
<evidence type="ECO:0000313" key="9">
    <source>
        <dbReference type="Proteomes" id="UP000179129"/>
    </source>
</evidence>
<comment type="catalytic activity">
    <reaction evidence="5">
        <text>a quinone + NADH + 5 H(+)(in) = a quinol + NAD(+) + 4 H(+)(out)</text>
        <dbReference type="Rhea" id="RHEA:57888"/>
        <dbReference type="ChEBI" id="CHEBI:15378"/>
        <dbReference type="ChEBI" id="CHEBI:24646"/>
        <dbReference type="ChEBI" id="CHEBI:57540"/>
        <dbReference type="ChEBI" id="CHEBI:57945"/>
        <dbReference type="ChEBI" id="CHEBI:132124"/>
    </reaction>
</comment>
<dbReference type="Proteomes" id="UP000179129">
    <property type="component" value="Unassembled WGS sequence"/>
</dbReference>
<feature type="transmembrane region" description="Helical" evidence="5">
    <location>
        <begin position="112"/>
        <end position="128"/>
    </location>
</feature>
<keyword evidence="5" id="KW-0874">Quinone</keyword>
<evidence type="ECO:0000256" key="4">
    <source>
        <dbReference type="ARBA" id="ARBA00023136"/>
    </source>
</evidence>
<feature type="domain" description="NADH:quinone oxidoreductase/Mrp antiporter transmembrane" evidence="7">
    <location>
        <begin position="130"/>
        <end position="432"/>
    </location>
</feature>
<keyword evidence="3 5" id="KW-1133">Transmembrane helix</keyword>
<evidence type="ECO:0000256" key="6">
    <source>
        <dbReference type="RuleBase" id="RU000320"/>
    </source>
</evidence>
<dbReference type="GO" id="GO:0048038">
    <property type="term" value="F:quinone binding"/>
    <property type="evidence" value="ECO:0007669"/>
    <property type="project" value="UniProtKB-KW"/>
</dbReference>
<sequence>MSNSFEINWNLLLPEIVLVTAALFLLLLGVIYRVRAGGTGPALAGAVLSLAGLVVCAFMTLAQWDTVSGTFHGMLRIDPFATYFNLLFLAGAAAGVLLSVREAGSLRGVAGEYYALLVIATFGMMVMVSAADLLVVFIGLETMSLAVYILVGSRREKAESNEAALKYFLIGAFASGFLIYGIAFLFGATGTTQFRGLAERLATTDGGPSGLQLLGLGLVLIGFLFKVAAVPFHMWVPDAYEGAPTPITAYMAVAVKAAGFAVLLRLLNVGLLPLASYWLPVMWTLAVATMLVGNLGAIFQSSIKRMLAYSSIAHAGYLLVALASINPLAANPADDRALLAVLYYLAIYTLMNVGAFGVLIYMGTAGRPMDTLEQVRGAGFRYPLLAAAMAVFMFSLSGIPPTGGFLAKFYVFSAAIDRGLISLAIIGVLNSAVSVYYYLRVVVQMYMRESEEPLPALSFSLPVALAILLSAWGVLQLGILPSCLLDAAGRAVQFLR</sequence>
<dbReference type="InterPro" id="IPR001750">
    <property type="entry name" value="ND/Mrp_TM"/>
</dbReference>
<dbReference type="NCBIfam" id="TIGR01770">
    <property type="entry name" value="NDH_I_N"/>
    <property type="match status" value="1"/>
</dbReference>
<feature type="transmembrane region" description="Helical" evidence="5">
    <location>
        <begin position="419"/>
        <end position="439"/>
    </location>
</feature>
<dbReference type="PANTHER" id="PTHR22773">
    <property type="entry name" value="NADH DEHYDROGENASE"/>
    <property type="match status" value="1"/>
</dbReference>
<evidence type="ECO:0000256" key="5">
    <source>
        <dbReference type="HAMAP-Rule" id="MF_00445"/>
    </source>
</evidence>
<feature type="transmembrane region" description="Helical" evidence="5">
    <location>
        <begin position="12"/>
        <end position="31"/>
    </location>
</feature>
<proteinExistence type="inferred from homology"/>
<feature type="transmembrane region" description="Helical" evidence="5">
    <location>
        <begin position="337"/>
        <end position="361"/>
    </location>
</feature>
<keyword evidence="5" id="KW-1003">Cell membrane</keyword>
<feature type="transmembrane region" description="Helical" evidence="5">
    <location>
        <begin position="277"/>
        <end position="299"/>
    </location>
</feature>
<comment type="similarity">
    <text evidence="5">Belongs to the complex I subunit 2 family.</text>
</comment>
<accession>A0A1F5YY68</accession>
<evidence type="ECO:0000256" key="2">
    <source>
        <dbReference type="ARBA" id="ARBA00022692"/>
    </source>
</evidence>
<dbReference type="GO" id="GO:0042773">
    <property type="term" value="P:ATP synthesis coupled electron transport"/>
    <property type="evidence" value="ECO:0007669"/>
    <property type="project" value="InterPro"/>
</dbReference>
<organism evidence="8 9">
    <name type="scientific">Candidatus Glassbacteria bacterium RIFCSPLOWO2_12_FULL_58_11</name>
    <dbReference type="NCBI Taxonomy" id="1817867"/>
    <lineage>
        <taxon>Bacteria</taxon>
        <taxon>Candidatus Glassiibacteriota</taxon>
    </lineage>
</organism>
<feature type="transmembrane region" description="Helical" evidence="5">
    <location>
        <begin position="82"/>
        <end position="100"/>
    </location>
</feature>
<feature type="transmembrane region" description="Helical" evidence="5">
    <location>
        <begin position="306"/>
        <end position="325"/>
    </location>
</feature>
<reference evidence="8 9" key="1">
    <citation type="journal article" date="2016" name="Nat. Commun.">
        <title>Thousands of microbial genomes shed light on interconnected biogeochemical processes in an aquifer system.</title>
        <authorList>
            <person name="Anantharaman K."/>
            <person name="Brown C.T."/>
            <person name="Hug L.A."/>
            <person name="Sharon I."/>
            <person name="Castelle C.J."/>
            <person name="Probst A.J."/>
            <person name="Thomas B.C."/>
            <person name="Singh A."/>
            <person name="Wilkins M.J."/>
            <person name="Karaoz U."/>
            <person name="Brodie E.L."/>
            <person name="Williams K.H."/>
            <person name="Hubbard S.S."/>
            <person name="Banfield J.F."/>
        </authorList>
    </citation>
    <scope>NUCLEOTIDE SEQUENCE [LARGE SCALE GENOMIC DNA]</scope>
</reference>
<feature type="transmembrane region" description="Helical" evidence="5">
    <location>
        <begin position="210"/>
        <end position="235"/>
    </location>
</feature>
<comment type="function">
    <text evidence="5">NDH-1 shuttles electrons from NADH, via FMN and iron-sulfur (Fe-S) centers, to quinones in the respiratory chain. The immediate electron acceptor for the enzyme in this species is believed to be ubiquinone. Couples the redox reaction to proton translocation (for every two electrons transferred, four hydrogen ions are translocated across the cytoplasmic membrane), and thus conserves the redox energy in a proton gradient.</text>
</comment>
<dbReference type="GO" id="GO:0012505">
    <property type="term" value="C:endomembrane system"/>
    <property type="evidence" value="ECO:0007669"/>
    <property type="project" value="UniProtKB-SubCell"/>
</dbReference>
<protein>
    <recommendedName>
        <fullName evidence="5">NADH-quinone oxidoreductase subunit N</fullName>
        <ecNumber evidence="5">7.1.1.-</ecNumber>
    </recommendedName>
    <alternativeName>
        <fullName evidence="5">NADH dehydrogenase I subunit N</fullName>
    </alternativeName>
    <alternativeName>
        <fullName evidence="5">NDH-1 subunit N</fullName>
    </alternativeName>
</protein>
<evidence type="ECO:0000256" key="3">
    <source>
        <dbReference type="ARBA" id="ARBA00022989"/>
    </source>
</evidence>
<comment type="subunit">
    <text evidence="5">NDH-1 is composed of 14 different subunits. Subunits NuoA, H, J, K, L, M, N constitute the membrane sector of the complex.</text>
</comment>
<dbReference type="STRING" id="1817867.A3F83_10355"/>
<keyword evidence="2 5" id="KW-0812">Transmembrane</keyword>
<dbReference type="GO" id="GO:0005886">
    <property type="term" value="C:plasma membrane"/>
    <property type="evidence" value="ECO:0007669"/>
    <property type="project" value="UniProtKB-SubCell"/>
</dbReference>
<evidence type="ECO:0000259" key="7">
    <source>
        <dbReference type="Pfam" id="PF00361"/>
    </source>
</evidence>
<feature type="transmembrane region" description="Helical" evidence="5">
    <location>
        <begin position="382"/>
        <end position="399"/>
    </location>
</feature>
<keyword evidence="4 5" id="KW-0472">Membrane</keyword>
<dbReference type="GO" id="GO:0008137">
    <property type="term" value="F:NADH dehydrogenase (ubiquinone) activity"/>
    <property type="evidence" value="ECO:0007669"/>
    <property type="project" value="InterPro"/>
</dbReference>
<evidence type="ECO:0000256" key="1">
    <source>
        <dbReference type="ARBA" id="ARBA00004127"/>
    </source>
</evidence>
<comment type="subcellular location">
    <subcellularLocation>
        <location evidence="5">Cell membrane</location>
        <topology evidence="5">Multi-pass membrane protein</topology>
    </subcellularLocation>
    <subcellularLocation>
        <location evidence="1">Endomembrane system</location>
        <topology evidence="1">Multi-pass membrane protein</topology>
    </subcellularLocation>
    <subcellularLocation>
        <location evidence="6">Membrane</location>
        <topology evidence="6">Multi-pass membrane protein</topology>
    </subcellularLocation>
</comment>
<keyword evidence="5" id="KW-1278">Translocase</keyword>
<dbReference type="AlphaFoldDB" id="A0A1F5YY68"/>
<feature type="transmembrane region" description="Helical" evidence="5">
    <location>
        <begin position="459"/>
        <end position="479"/>
    </location>
</feature>
<feature type="transmembrane region" description="Helical" evidence="5">
    <location>
        <begin position="43"/>
        <end position="62"/>
    </location>
</feature>
<keyword evidence="5" id="KW-0830">Ubiquinone</keyword>
<feature type="transmembrane region" description="Helical" evidence="5">
    <location>
        <begin position="134"/>
        <end position="152"/>
    </location>
</feature>
<name>A0A1F5YY68_9BACT</name>
<dbReference type="GO" id="GO:0050136">
    <property type="term" value="F:NADH dehydrogenase (quinone) (non-electrogenic) activity"/>
    <property type="evidence" value="ECO:0007669"/>
    <property type="project" value="UniProtKB-UniRule"/>
</dbReference>
<dbReference type="HAMAP" id="MF_00445">
    <property type="entry name" value="NDH1_NuoN_1"/>
    <property type="match status" value="1"/>
</dbReference>
<dbReference type="Pfam" id="PF00361">
    <property type="entry name" value="Proton_antipo_M"/>
    <property type="match status" value="1"/>
</dbReference>